<evidence type="ECO:0000256" key="10">
    <source>
        <dbReference type="ARBA" id="ARBA00022984"/>
    </source>
</evidence>
<evidence type="ECO:0000256" key="13">
    <source>
        <dbReference type="HAMAP-Rule" id="MF_00047"/>
    </source>
</evidence>
<comment type="subcellular location">
    <subcellularLocation>
        <location evidence="13">Cytoplasm</location>
    </subcellularLocation>
</comment>
<evidence type="ECO:0000256" key="7">
    <source>
        <dbReference type="ARBA" id="ARBA00022840"/>
    </source>
</evidence>
<dbReference type="Proteomes" id="UP001597018">
    <property type="component" value="Unassembled WGS sequence"/>
</dbReference>
<dbReference type="InterPro" id="IPR000291">
    <property type="entry name" value="D-Ala_lig_Van_CS"/>
</dbReference>
<reference evidence="17" key="1">
    <citation type="journal article" date="2019" name="Int. J. Syst. Evol. Microbiol.">
        <title>The Global Catalogue of Microorganisms (GCM) 10K type strain sequencing project: providing services to taxonomists for standard genome sequencing and annotation.</title>
        <authorList>
            <consortium name="The Broad Institute Genomics Platform"/>
            <consortium name="The Broad Institute Genome Sequencing Center for Infectious Disease"/>
            <person name="Wu L."/>
            <person name="Ma J."/>
        </authorList>
    </citation>
    <scope>NUCLEOTIDE SEQUENCE [LARGE SCALE GENOMIC DNA]</scope>
    <source>
        <strain evidence="17">CCUG 56401</strain>
    </source>
</reference>
<comment type="pathway">
    <text evidence="13">Cell wall biogenesis; peptidoglycan biosynthesis.</text>
</comment>
<keyword evidence="4 13" id="KW-0436">Ligase</keyword>
<dbReference type="PIRSF" id="PIRSF039102">
    <property type="entry name" value="Ddl/VanB"/>
    <property type="match status" value="1"/>
</dbReference>
<evidence type="ECO:0000256" key="9">
    <source>
        <dbReference type="ARBA" id="ARBA00022960"/>
    </source>
</evidence>
<dbReference type="NCBIfam" id="NF002528">
    <property type="entry name" value="PRK01966.1-4"/>
    <property type="match status" value="1"/>
</dbReference>
<dbReference type="RefSeq" id="WP_317630413.1">
    <property type="nucleotide sequence ID" value="NZ_BAABLT010000001.1"/>
</dbReference>
<evidence type="ECO:0000256" key="14">
    <source>
        <dbReference type="PROSITE-ProRule" id="PRU00409"/>
    </source>
</evidence>
<dbReference type="Pfam" id="PF07478">
    <property type="entry name" value="Dala_Dala_lig_C"/>
    <property type="match status" value="1"/>
</dbReference>
<evidence type="ECO:0000313" key="16">
    <source>
        <dbReference type="EMBL" id="MFD0919411.1"/>
    </source>
</evidence>
<dbReference type="SUPFAM" id="SSF56059">
    <property type="entry name" value="Glutathione synthetase ATP-binding domain-like"/>
    <property type="match status" value="1"/>
</dbReference>
<keyword evidence="8" id="KW-0460">Magnesium</keyword>
<comment type="cofactor">
    <cofactor evidence="1">
        <name>Mn(2+)</name>
        <dbReference type="ChEBI" id="CHEBI:29035"/>
    </cofactor>
</comment>
<dbReference type="Gene3D" id="3.30.1490.20">
    <property type="entry name" value="ATP-grasp fold, A domain"/>
    <property type="match status" value="1"/>
</dbReference>
<dbReference type="NCBIfam" id="TIGR01205">
    <property type="entry name" value="D_ala_D_alaTIGR"/>
    <property type="match status" value="1"/>
</dbReference>
<dbReference type="Pfam" id="PF01820">
    <property type="entry name" value="Dala_Dala_lig_N"/>
    <property type="match status" value="1"/>
</dbReference>
<keyword evidence="12 13" id="KW-0961">Cell wall biogenesis/degradation</keyword>
<dbReference type="InterPro" id="IPR005905">
    <property type="entry name" value="D_ala_D_ala"/>
</dbReference>
<dbReference type="InterPro" id="IPR011761">
    <property type="entry name" value="ATP-grasp"/>
</dbReference>
<dbReference type="HAMAP" id="MF_00047">
    <property type="entry name" value="Dala_Dala_lig"/>
    <property type="match status" value="1"/>
</dbReference>
<evidence type="ECO:0000313" key="17">
    <source>
        <dbReference type="Proteomes" id="UP001597018"/>
    </source>
</evidence>
<name>A0ABW3FLL7_9PSEU</name>
<comment type="catalytic activity">
    <reaction evidence="13">
        <text>2 D-alanine + ATP = D-alanyl-D-alanine + ADP + phosphate + H(+)</text>
        <dbReference type="Rhea" id="RHEA:11224"/>
        <dbReference type="ChEBI" id="CHEBI:15378"/>
        <dbReference type="ChEBI" id="CHEBI:30616"/>
        <dbReference type="ChEBI" id="CHEBI:43474"/>
        <dbReference type="ChEBI" id="CHEBI:57416"/>
        <dbReference type="ChEBI" id="CHEBI:57822"/>
        <dbReference type="ChEBI" id="CHEBI:456216"/>
        <dbReference type="EC" id="6.3.2.4"/>
    </reaction>
</comment>
<dbReference type="InterPro" id="IPR016185">
    <property type="entry name" value="PreATP-grasp_dom_sf"/>
</dbReference>
<evidence type="ECO:0000256" key="6">
    <source>
        <dbReference type="ARBA" id="ARBA00022741"/>
    </source>
</evidence>
<evidence type="ECO:0000256" key="11">
    <source>
        <dbReference type="ARBA" id="ARBA00023211"/>
    </source>
</evidence>
<dbReference type="GO" id="GO:0016874">
    <property type="term" value="F:ligase activity"/>
    <property type="evidence" value="ECO:0007669"/>
    <property type="project" value="UniProtKB-KW"/>
</dbReference>
<proteinExistence type="inferred from homology"/>
<dbReference type="Gene3D" id="3.30.470.20">
    <property type="entry name" value="ATP-grasp fold, B domain"/>
    <property type="match status" value="1"/>
</dbReference>
<evidence type="ECO:0000256" key="8">
    <source>
        <dbReference type="ARBA" id="ARBA00022842"/>
    </source>
</evidence>
<feature type="domain" description="ATP-grasp" evidence="15">
    <location>
        <begin position="146"/>
        <end position="351"/>
    </location>
</feature>
<keyword evidence="10 13" id="KW-0573">Peptidoglycan synthesis</keyword>
<keyword evidence="9 13" id="KW-0133">Cell shape</keyword>
<evidence type="ECO:0000256" key="3">
    <source>
        <dbReference type="ARBA" id="ARBA00010871"/>
    </source>
</evidence>
<comment type="similarity">
    <text evidence="3 13">Belongs to the D-alanine--D-alanine ligase family.</text>
</comment>
<dbReference type="EC" id="6.3.2.4" evidence="13"/>
<evidence type="ECO:0000256" key="5">
    <source>
        <dbReference type="ARBA" id="ARBA00022723"/>
    </source>
</evidence>
<keyword evidence="17" id="KW-1185">Reference proteome</keyword>
<evidence type="ECO:0000256" key="1">
    <source>
        <dbReference type="ARBA" id="ARBA00001936"/>
    </source>
</evidence>
<organism evidence="16 17">
    <name type="scientific">Saccharopolyspora rosea</name>
    <dbReference type="NCBI Taxonomy" id="524884"/>
    <lineage>
        <taxon>Bacteria</taxon>
        <taxon>Bacillati</taxon>
        <taxon>Actinomycetota</taxon>
        <taxon>Actinomycetes</taxon>
        <taxon>Pseudonocardiales</taxon>
        <taxon>Pseudonocardiaceae</taxon>
        <taxon>Saccharopolyspora</taxon>
    </lineage>
</organism>
<comment type="cofactor">
    <cofactor evidence="2">
        <name>Mg(2+)</name>
        <dbReference type="ChEBI" id="CHEBI:18420"/>
    </cofactor>
</comment>
<comment type="caution">
    <text evidence="16">The sequence shown here is derived from an EMBL/GenBank/DDBJ whole genome shotgun (WGS) entry which is preliminary data.</text>
</comment>
<dbReference type="SUPFAM" id="SSF52440">
    <property type="entry name" value="PreATP-grasp domain"/>
    <property type="match status" value="1"/>
</dbReference>
<keyword evidence="11" id="KW-0464">Manganese</keyword>
<dbReference type="PROSITE" id="PS00843">
    <property type="entry name" value="DALA_DALA_LIGASE_1"/>
    <property type="match status" value="1"/>
</dbReference>
<dbReference type="InterPro" id="IPR011127">
    <property type="entry name" value="Dala_Dala_lig_N"/>
</dbReference>
<sequence length="356" mass="38055">MRNNKIRVAVVFGGQNGEHTVSCESAASILTHLDRSRYDVVPVKIEPDGTWIVGADDPAVFGAGDHAVHRFLTDDFASTYAAGSTALSGIPHALDQLRDVDVIFPALHGPYGEDGTLQAMLAMLRTPFVGNGVLASAVGMDKEYTKKLLDAAGLSVADGVVLGRERDVPSDDERSRLGLPVFVKPARAGSSVGVSRVDSWDMLPDAVGAARESDRKVLVEAAMTGREVDLGVLERPDGTTDVSPPLEIKLSGSQSLFDFDAKYSDSGAASFEVPADLDPGTTEHLRDLSRRAFDALECTGLLRVDFFVGDDGAAVVNEVNTFPGFTANSQYPRMWRAAGLDYPELLDTLIETALSR</sequence>
<dbReference type="Gene3D" id="3.40.50.20">
    <property type="match status" value="1"/>
</dbReference>
<keyword evidence="13" id="KW-0963">Cytoplasm</keyword>
<evidence type="ECO:0000256" key="4">
    <source>
        <dbReference type="ARBA" id="ARBA00022598"/>
    </source>
</evidence>
<gene>
    <name evidence="13" type="primary">ddl</name>
    <name evidence="16" type="ORF">ACFQ16_06630</name>
</gene>
<dbReference type="PANTHER" id="PTHR23132:SF25">
    <property type="entry name" value="D-ALANINE--D-ALANINE LIGASE A"/>
    <property type="match status" value="1"/>
</dbReference>
<evidence type="ECO:0000256" key="2">
    <source>
        <dbReference type="ARBA" id="ARBA00001946"/>
    </source>
</evidence>
<protein>
    <recommendedName>
        <fullName evidence="13">D-alanine--D-alanine ligase</fullName>
        <ecNumber evidence="13">6.3.2.4</ecNumber>
    </recommendedName>
    <alternativeName>
        <fullName evidence="13">D-Ala-D-Ala ligase</fullName>
    </alternativeName>
    <alternativeName>
        <fullName evidence="13">D-alanylalanine synthetase</fullName>
    </alternativeName>
</protein>
<dbReference type="PANTHER" id="PTHR23132">
    <property type="entry name" value="D-ALANINE--D-ALANINE LIGASE"/>
    <property type="match status" value="1"/>
</dbReference>
<comment type="function">
    <text evidence="13">Cell wall formation.</text>
</comment>
<keyword evidence="6 14" id="KW-0547">Nucleotide-binding</keyword>
<dbReference type="InterPro" id="IPR011095">
    <property type="entry name" value="Dala_Dala_lig_C"/>
</dbReference>
<keyword evidence="5" id="KW-0479">Metal-binding</keyword>
<evidence type="ECO:0000259" key="15">
    <source>
        <dbReference type="PROSITE" id="PS50975"/>
    </source>
</evidence>
<dbReference type="EMBL" id="JBHTIW010000003">
    <property type="protein sequence ID" value="MFD0919411.1"/>
    <property type="molecule type" value="Genomic_DNA"/>
</dbReference>
<dbReference type="PROSITE" id="PS50975">
    <property type="entry name" value="ATP_GRASP"/>
    <property type="match status" value="1"/>
</dbReference>
<evidence type="ECO:0000256" key="12">
    <source>
        <dbReference type="ARBA" id="ARBA00023316"/>
    </source>
</evidence>
<keyword evidence="7 14" id="KW-0067">ATP-binding</keyword>
<accession>A0ABW3FLL7</accession>
<dbReference type="InterPro" id="IPR013815">
    <property type="entry name" value="ATP_grasp_subdomain_1"/>
</dbReference>